<keyword evidence="1" id="KW-0472">Membrane</keyword>
<feature type="transmembrane region" description="Helical" evidence="1">
    <location>
        <begin position="212"/>
        <end position="232"/>
    </location>
</feature>
<feature type="transmembrane region" description="Helical" evidence="1">
    <location>
        <begin position="83"/>
        <end position="104"/>
    </location>
</feature>
<evidence type="ECO:0000313" key="3">
    <source>
        <dbReference type="EMBL" id="WDR34308.1"/>
    </source>
</evidence>
<dbReference type="GO" id="GO:0016746">
    <property type="term" value="F:acyltransferase activity"/>
    <property type="evidence" value="ECO:0007669"/>
    <property type="project" value="UniProtKB-KW"/>
</dbReference>
<dbReference type="InterPro" id="IPR002656">
    <property type="entry name" value="Acyl_transf_3_dom"/>
</dbReference>
<feature type="domain" description="Acyltransferase 3" evidence="2">
    <location>
        <begin position="4"/>
        <end position="325"/>
    </location>
</feature>
<dbReference type="InterPro" id="IPR050879">
    <property type="entry name" value="Acyltransferase_3"/>
</dbReference>
<keyword evidence="1" id="KW-0812">Transmembrane</keyword>
<dbReference type="EMBL" id="CP101655">
    <property type="protein sequence ID" value="WDR34308.1"/>
    <property type="molecule type" value="Genomic_DNA"/>
</dbReference>
<sequence length="353" mass="39799">MKFYNLQAMRGVAACMVFLIHLLSTKHGLGADWFLFKWWWVGPAGVDLFFVISGFIVCYTAAKAGREDLAPITAATRFGIKRLFRVYPVYWIVLAVSFALAPYVQTADPGMAAERVWRLVTLATTNNNRVVLAWTLCYELFFYLVLALIILIRPKQVYELVLGWIALQIGLTIWASGGGLQMFNYVPLSPLILEFGAGCILAFMVDRGVKAYGWQSLMAGVALFCVAVWAHSQNGNWAPWWRSLYFTIPCALIVYGAIAIEISSGVTLPAWLQKVGDSSYSIYIWHQLVLAILLKLTEMSGLFDVLPGLLILFIWGVIALAFGFLSYQVIEKPSQNWIHRVMKRPERRELSHI</sequence>
<dbReference type="RefSeq" id="WP_215502571.1">
    <property type="nucleotide sequence ID" value="NZ_CP101655.1"/>
</dbReference>
<evidence type="ECO:0000259" key="2">
    <source>
        <dbReference type="Pfam" id="PF01757"/>
    </source>
</evidence>
<feature type="transmembrane region" description="Helical" evidence="1">
    <location>
        <begin position="280"/>
        <end position="297"/>
    </location>
</feature>
<dbReference type="PANTHER" id="PTHR23028:SF53">
    <property type="entry name" value="ACYL_TRANSF_3 DOMAIN-CONTAINING PROTEIN"/>
    <property type="match status" value="1"/>
</dbReference>
<evidence type="ECO:0000256" key="1">
    <source>
        <dbReference type="SAM" id="Phobius"/>
    </source>
</evidence>
<feature type="transmembrane region" description="Helical" evidence="1">
    <location>
        <begin position="182"/>
        <end position="205"/>
    </location>
</feature>
<feature type="transmembrane region" description="Helical" evidence="1">
    <location>
        <begin position="244"/>
        <end position="268"/>
    </location>
</feature>
<keyword evidence="4" id="KW-1185">Reference proteome</keyword>
<protein>
    <submittedName>
        <fullName evidence="3">Acyltransferase</fullName>
    </submittedName>
</protein>
<organism evidence="3 4">
    <name type="scientific">Pseudomonas serboccidentalis</name>
    <dbReference type="NCBI Taxonomy" id="2964670"/>
    <lineage>
        <taxon>Bacteria</taxon>
        <taxon>Pseudomonadati</taxon>
        <taxon>Pseudomonadota</taxon>
        <taxon>Gammaproteobacteria</taxon>
        <taxon>Pseudomonadales</taxon>
        <taxon>Pseudomonadaceae</taxon>
        <taxon>Pseudomonas</taxon>
    </lineage>
</organism>
<accession>A0ABY7Z568</accession>
<feature type="transmembrane region" description="Helical" evidence="1">
    <location>
        <begin position="157"/>
        <end position="176"/>
    </location>
</feature>
<keyword evidence="3" id="KW-0012">Acyltransferase</keyword>
<keyword evidence="1" id="KW-1133">Transmembrane helix</keyword>
<proteinExistence type="predicted"/>
<feature type="transmembrane region" description="Helical" evidence="1">
    <location>
        <begin position="38"/>
        <end position="62"/>
    </location>
</feature>
<feature type="transmembrane region" description="Helical" evidence="1">
    <location>
        <begin position="131"/>
        <end position="152"/>
    </location>
</feature>
<keyword evidence="3" id="KW-0808">Transferase</keyword>
<dbReference type="PANTHER" id="PTHR23028">
    <property type="entry name" value="ACETYLTRANSFERASE"/>
    <property type="match status" value="1"/>
</dbReference>
<feature type="transmembrane region" description="Helical" evidence="1">
    <location>
        <begin position="309"/>
        <end position="330"/>
    </location>
</feature>
<gene>
    <name evidence="3" type="ORF">NN484_17505</name>
</gene>
<dbReference type="Proteomes" id="UP001222282">
    <property type="component" value="Chromosome"/>
</dbReference>
<evidence type="ECO:0000313" key="4">
    <source>
        <dbReference type="Proteomes" id="UP001222282"/>
    </source>
</evidence>
<dbReference type="Pfam" id="PF01757">
    <property type="entry name" value="Acyl_transf_3"/>
    <property type="match status" value="1"/>
</dbReference>
<name>A0ABY7Z568_9PSED</name>
<reference evidence="3 4" key="1">
    <citation type="submission" date="2022-07" db="EMBL/GenBank/DDBJ databases">
        <authorList>
            <person name="Abrouk D."/>
            <person name="Moenne-Loccoz Y."/>
            <person name="Todorovic I."/>
            <person name="Raicevic V."/>
            <person name="Jovicic-Petrovic J."/>
        </authorList>
    </citation>
    <scope>NUCLEOTIDE SEQUENCE [LARGE SCALE GENOMIC DNA]</scope>
    <source>
        <strain evidence="4">IT-P374</strain>
    </source>
</reference>